<evidence type="ECO:0000256" key="1">
    <source>
        <dbReference type="SAM" id="MobiDB-lite"/>
    </source>
</evidence>
<dbReference type="AlphaFoldDB" id="A0A644Y3X2"/>
<evidence type="ECO:0000313" key="2">
    <source>
        <dbReference type="EMBL" id="MPM23226.1"/>
    </source>
</evidence>
<evidence type="ECO:0008006" key="3">
    <source>
        <dbReference type="Google" id="ProtNLM"/>
    </source>
</evidence>
<accession>A0A644Y3X2</accession>
<protein>
    <recommendedName>
        <fullName evidence="3">SPOR domain-containing protein</fullName>
    </recommendedName>
</protein>
<reference evidence="2" key="1">
    <citation type="submission" date="2019-08" db="EMBL/GenBank/DDBJ databases">
        <authorList>
            <person name="Kucharzyk K."/>
            <person name="Murdoch R.W."/>
            <person name="Higgins S."/>
            <person name="Loffler F."/>
        </authorList>
    </citation>
    <scope>NUCLEOTIDE SEQUENCE</scope>
</reference>
<name>A0A644Y3X2_9ZZZZ</name>
<sequence length="1076" mass="120728">MNRSPQTLFFLYFTTLLLVVLIPVLSIGQEKDYEDPEYFEFTVFLNVPKIGGTDLPALIHENYVLLSVTDLFSFLKIKAESTPGFNSVKGFFIEEVNNYHIDRQNNTIEYKGVLHQLKPGDMVRSETNLYLKADVFGSIFGLECSYNFRSLTVTLKTSVELPVIREIRQEQMRKNIQQLTGDITADSTISRSYPLFRFGMADWNISSNQQINGDANTNMGLRLGAAVAGGELNLALTHNSGLPFTSKNQQYYWRWANNNLSGLRQIYLGKVQTNATSTLNASLIGASISNAPTTYRTSYGTYTLSDFTEPEWMVELYVNNVLIDYKKADASGFFSFEVPLVYGSTAIRLQYYGPWGEVRIEEKFIDIPYNLLPSGNFEYKVTGGILDDSTSRAFSRASMNFGISNSVTLGGGVEYLTSYQHSNEQLIPYINASARIGGSFIASASYDHNVRIKSNLNYRITPDLQLELSYTKYNKGQNAITTSYLEERKLSVFAPIKGKGFSLYTRLSLNNNVTPTSQFYSGDLTLSSNIWGINTSLNTSAQKYGPNKMDIYSTLNLSMRLPGKILFSPNTRYNYTRNDLISYGAKAEKMFGQNWYVGAAFERNLLSDFTTIEFGIRFDLSFARFGFIARRNNGAYTLSQSASGSIMVDARNGYLGAGIRGGVSRGGLVIHPYLDVNGNGKKEKDEPRVQGVNVVINGGQTNYVEKDTLIRVTELEPYTDYLVTFDDIKLDNIAWKLRHKTMRISADPNQFKNIYVPVSVLGEAGGMVYVTRGSSTMGIGRVIINFYRADSTFVGRVLSEEDGYFTRFGFAPGKYFATLDHDQLGKINMTGTPTRINFELEQSIDGDYIDHLEFFLHPGEKQPQDTASKPETPAQEPIKKTEIRENYPSSINTTKSTSESKDTLYSIQIIALKSHNGIYEHLLPLLSSYPDIVVRESYGSDHFYRYSTGEFKNRQEALNLLGVVHKLGWKEAFITSYIPSVAKASITNLIGYVPEKANFMIQLHALKGELEDMSVFNKILSGIPGISIRLIKGSDGFFRYNAGCFNSRKDAISLLRTIRSMGWTDAFIVKVTSDSE</sequence>
<comment type="caution">
    <text evidence="2">The sequence shown here is derived from an EMBL/GenBank/DDBJ whole genome shotgun (WGS) entry which is preliminary data.</text>
</comment>
<feature type="region of interest" description="Disordered" evidence="1">
    <location>
        <begin position="860"/>
        <end position="882"/>
    </location>
</feature>
<organism evidence="2">
    <name type="scientific">bioreactor metagenome</name>
    <dbReference type="NCBI Taxonomy" id="1076179"/>
    <lineage>
        <taxon>unclassified sequences</taxon>
        <taxon>metagenomes</taxon>
        <taxon>ecological metagenomes</taxon>
    </lineage>
</organism>
<gene>
    <name evidence="2" type="ORF">SDC9_69691</name>
</gene>
<proteinExistence type="predicted"/>
<dbReference type="EMBL" id="VSSQ01003982">
    <property type="protein sequence ID" value="MPM23226.1"/>
    <property type="molecule type" value="Genomic_DNA"/>
</dbReference>